<dbReference type="Gene3D" id="1.25.40.20">
    <property type="entry name" value="Ankyrin repeat-containing domain"/>
    <property type="match status" value="2"/>
</dbReference>
<organism evidence="4 5">
    <name type="scientific">[Emmonsia] crescens</name>
    <dbReference type="NCBI Taxonomy" id="73230"/>
    <lineage>
        <taxon>Eukaryota</taxon>
        <taxon>Fungi</taxon>
        <taxon>Dikarya</taxon>
        <taxon>Ascomycota</taxon>
        <taxon>Pezizomycotina</taxon>
        <taxon>Eurotiomycetes</taxon>
        <taxon>Eurotiomycetidae</taxon>
        <taxon>Onygenales</taxon>
        <taxon>Ajellomycetaceae</taxon>
        <taxon>Emergomyces</taxon>
    </lineage>
</organism>
<comment type="caution">
    <text evidence="4">The sequence shown here is derived from an EMBL/GenBank/DDBJ whole genome shotgun (WGS) entry which is preliminary data.</text>
</comment>
<evidence type="ECO:0000256" key="2">
    <source>
        <dbReference type="ARBA" id="ARBA00023043"/>
    </source>
</evidence>
<evidence type="ECO:0000313" key="5">
    <source>
        <dbReference type="Proteomes" id="UP000034164"/>
    </source>
</evidence>
<feature type="repeat" description="ANK" evidence="3">
    <location>
        <begin position="34"/>
        <end position="66"/>
    </location>
</feature>
<dbReference type="OrthoDB" id="5422117at2759"/>
<dbReference type="Pfam" id="PF12796">
    <property type="entry name" value="Ank_2"/>
    <property type="match status" value="1"/>
</dbReference>
<accession>A0A0G2ICZ8</accession>
<dbReference type="InterPro" id="IPR036770">
    <property type="entry name" value="Ankyrin_rpt-contain_sf"/>
</dbReference>
<feature type="repeat" description="ANK" evidence="3">
    <location>
        <begin position="183"/>
        <end position="215"/>
    </location>
</feature>
<dbReference type="AlphaFoldDB" id="A0A0G2ICZ8"/>
<dbReference type="VEuPathDB" id="FungiDB:EMCG_05816"/>
<dbReference type="PANTHER" id="PTHR24189">
    <property type="entry name" value="MYOTROPHIN"/>
    <property type="match status" value="1"/>
</dbReference>
<dbReference type="PROSITE" id="PS50297">
    <property type="entry name" value="ANK_REP_REGION"/>
    <property type="match status" value="2"/>
</dbReference>
<protein>
    <submittedName>
        <fullName evidence="4">Uncharacterized protein</fullName>
    </submittedName>
</protein>
<dbReference type="PROSITE" id="PS50088">
    <property type="entry name" value="ANK_REPEAT"/>
    <property type="match status" value="2"/>
</dbReference>
<evidence type="ECO:0000256" key="3">
    <source>
        <dbReference type="PROSITE-ProRule" id="PRU00023"/>
    </source>
</evidence>
<dbReference type="EMBL" id="LCZI01000096">
    <property type="protein sequence ID" value="KKZ68532.1"/>
    <property type="molecule type" value="Genomic_DNA"/>
</dbReference>
<dbReference type="InterPro" id="IPR002110">
    <property type="entry name" value="Ankyrin_rpt"/>
</dbReference>
<dbReference type="Proteomes" id="UP000034164">
    <property type="component" value="Unassembled WGS sequence"/>
</dbReference>
<proteinExistence type="predicted"/>
<evidence type="ECO:0000256" key="1">
    <source>
        <dbReference type="ARBA" id="ARBA00022737"/>
    </source>
</evidence>
<sequence length="446" mass="51516">MGYPYISDIILRRSMDDLRAFVERGMQPHERTDRGFTPLHLAAGANWPEAVELLVANGADKYAMDSNGTIPLDVAIRTRCARSVEILLSKDLSSYWKCPAYRSKPRGSGLLISLDTNRLLLNEKIQDAFVEAVRPERFRLPTIRLYHTLPLIYVLRSSKDMFSTFALKLLSAGFHDIDDYDESGMTPLMLACFHLNWPFISFLLRNGVDISKCHRESNLTARHFLIHRLIILRGEMENLKRYEQEVKLLQAGFQVSSEVKSSCLCSPEGYNPTAVLCQQYLSFNFKKRSVASLLSFLDEPDIPRKIGRQLVLSEVFNRLDLTHTCIRLSLNSVRLFPEEDRLEIEEEEEEISLELQRIMEEYDVWESTFEGDISLCVDQFFDKIDPVLPPTRHDRGLSIPWRANDPDILGPGRIEVRYYISSRGEKIHFGHKEGIHEENMLRILFE</sequence>
<keyword evidence="1" id="KW-0677">Repeat</keyword>
<evidence type="ECO:0000313" key="4">
    <source>
        <dbReference type="EMBL" id="KKZ68532.1"/>
    </source>
</evidence>
<dbReference type="PANTHER" id="PTHR24189:SF71">
    <property type="entry name" value="ANKYRIN REPEAT DOMAIN 39"/>
    <property type="match status" value="1"/>
</dbReference>
<dbReference type="Pfam" id="PF13606">
    <property type="entry name" value="Ank_3"/>
    <property type="match status" value="1"/>
</dbReference>
<dbReference type="SMART" id="SM00248">
    <property type="entry name" value="ANK"/>
    <property type="match status" value="3"/>
</dbReference>
<name>A0A0G2ICZ8_9EURO</name>
<reference evidence="5" key="1">
    <citation type="journal article" date="2015" name="PLoS Genet.">
        <title>The dynamic genome and transcriptome of the human fungal pathogen Blastomyces and close relative Emmonsia.</title>
        <authorList>
            <person name="Munoz J.F."/>
            <person name="Gauthier G.M."/>
            <person name="Desjardins C.A."/>
            <person name="Gallo J.E."/>
            <person name="Holder J."/>
            <person name="Sullivan T.D."/>
            <person name="Marty A.J."/>
            <person name="Carmen J.C."/>
            <person name="Chen Z."/>
            <person name="Ding L."/>
            <person name="Gujja S."/>
            <person name="Magrini V."/>
            <person name="Misas E."/>
            <person name="Mitreva M."/>
            <person name="Priest M."/>
            <person name="Saif S."/>
            <person name="Whiston E.A."/>
            <person name="Young S."/>
            <person name="Zeng Q."/>
            <person name="Goldman W.E."/>
            <person name="Mardis E.R."/>
            <person name="Taylor J.W."/>
            <person name="McEwen J.G."/>
            <person name="Clay O.K."/>
            <person name="Klein B.S."/>
            <person name="Cuomo C.A."/>
        </authorList>
    </citation>
    <scope>NUCLEOTIDE SEQUENCE [LARGE SCALE GENOMIC DNA]</scope>
    <source>
        <strain evidence="5">UAMH 3008</strain>
    </source>
</reference>
<dbReference type="SUPFAM" id="SSF48403">
    <property type="entry name" value="Ankyrin repeat"/>
    <property type="match status" value="1"/>
</dbReference>
<keyword evidence="2 3" id="KW-0040">ANK repeat</keyword>
<gene>
    <name evidence="4" type="ORF">EMCG_05816</name>
</gene>
<dbReference type="InterPro" id="IPR050745">
    <property type="entry name" value="Multifunctional_regulatory"/>
</dbReference>